<proteinExistence type="predicted"/>
<sequence length="72" mass="8226">MRAGVVRRSQAHRTCSQSAAKSLETSCQGEHHLIYRNYHSAPCCSWILPSSFHNPSLQLHLELSTFDTRISW</sequence>
<evidence type="ECO:0000313" key="1">
    <source>
        <dbReference type="EMBL" id="TDG97451.1"/>
    </source>
</evidence>
<dbReference type="AlphaFoldDB" id="A0A484C1E9"/>
<gene>
    <name evidence="1" type="ORF">EPR50_G00226230</name>
</gene>
<dbReference type="EMBL" id="SCKG01000022">
    <property type="protein sequence ID" value="TDG97451.1"/>
    <property type="molecule type" value="Genomic_DNA"/>
</dbReference>
<accession>A0A484C1E9</accession>
<comment type="caution">
    <text evidence="1">The sequence shown here is derived from an EMBL/GenBank/DDBJ whole genome shotgun (WGS) entry which is preliminary data.</text>
</comment>
<keyword evidence="2" id="KW-1185">Reference proteome</keyword>
<organism evidence="1 2">
    <name type="scientific">Perca flavescens</name>
    <name type="common">American yellow perch</name>
    <name type="synonym">Morone flavescens</name>
    <dbReference type="NCBI Taxonomy" id="8167"/>
    <lineage>
        <taxon>Eukaryota</taxon>
        <taxon>Metazoa</taxon>
        <taxon>Chordata</taxon>
        <taxon>Craniata</taxon>
        <taxon>Vertebrata</taxon>
        <taxon>Euteleostomi</taxon>
        <taxon>Actinopterygii</taxon>
        <taxon>Neopterygii</taxon>
        <taxon>Teleostei</taxon>
        <taxon>Neoteleostei</taxon>
        <taxon>Acanthomorphata</taxon>
        <taxon>Eupercaria</taxon>
        <taxon>Perciformes</taxon>
        <taxon>Percoidei</taxon>
        <taxon>Percidae</taxon>
        <taxon>Percinae</taxon>
        <taxon>Perca</taxon>
    </lineage>
</organism>
<name>A0A484C1E9_PERFV</name>
<reference evidence="1 2" key="1">
    <citation type="submission" date="2019-01" db="EMBL/GenBank/DDBJ databases">
        <title>A chromosome-scale genome assembly of the yellow perch, Perca flavescens.</title>
        <authorList>
            <person name="Feron R."/>
            <person name="Morvezen R."/>
            <person name="Bestin A."/>
            <person name="Haffray P."/>
            <person name="Klopp C."/>
            <person name="Zahm M."/>
            <person name="Cabau C."/>
            <person name="Roques C."/>
            <person name="Donnadieu C."/>
            <person name="Bouchez O."/>
            <person name="Christie M."/>
            <person name="Larson W."/>
            <person name="Guiguen Y."/>
        </authorList>
    </citation>
    <scope>NUCLEOTIDE SEQUENCE [LARGE SCALE GENOMIC DNA]</scope>
    <source>
        <strain evidence="1">YP-PL-M2</strain>
        <tissue evidence="1">Blood</tissue>
    </source>
</reference>
<dbReference type="Proteomes" id="UP000295070">
    <property type="component" value="Chromosome 22"/>
</dbReference>
<evidence type="ECO:0000313" key="2">
    <source>
        <dbReference type="Proteomes" id="UP000295070"/>
    </source>
</evidence>
<protein>
    <submittedName>
        <fullName evidence="1">Uncharacterized protein</fullName>
    </submittedName>
</protein>